<reference evidence="6 7" key="1">
    <citation type="submission" date="2020-04" db="EMBL/GenBank/DDBJ databases">
        <authorList>
            <person name="Laetsch R D."/>
            <person name="Stevens L."/>
            <person name="Kumar S."/>
            <person name="Blaxter L. M."/>
        </authorList>
    </citation>
    <scope>NUCLEOTIDE SEQUENCE [LARGE SCALE GENOMIC DNA]</scope>
</reference>
<dbReference type="PANTHER" id="PTHR19857">
    <property type="entry name" value="MITOCHONDRIAL DIVISION PROTEIN 1-RELATED"/>
    <property type="match status" value="1"/>
</dbReference>
<comment type="caution">
    <text evidence="6">The sequence shown here is derived from an EMBL/GenBank/DDBJ whole genome shotgun (WGS) entry which is preliminary data.</text>
</comment>
<name>A0A8S1FAN2_9PELO</name>
<dbReference type="OrthoDB" id="8020218at2759"/>
<evidence type="ECO:0000256" key="3">
    <source>
        <dbReference type="ARBA" id="ARBA00022942"/>
    </source>
</evidence>
<gene>
    <name evidence="6" type="ORF">CBOVIS_LOCUS12294</name>
</gene>
<evidence type="ECO:0000256" key="4">
    <source>
        <dbReference type="ARBA" id="ARBA00038321"/>
    </source>
</evidence>
<dbReference type="GO" id="GO:0000502">
    <property type="term" value="C:proteasome complex"/>
    <property type="evidence" value="ECO:0007669"/>
    <property type="project" value="UniProtKB-KW"/>
</dbReference>
<dbReference type="PROSITE" id="PS50294">
    <property type="entry name" value="WD_REPEATS_REGION"/>
    <property type="match status" value="1"/>
</dbReference>
<dbReference type="InterPro" id="IPR051179">
    <property type="entry name" value="WD_repeat_multifunction"/>
</dbReference>
<feature type="repeat" description="WD" evidence="5">
    <location>
        <begin position="148"/>
        <end position="189"/>
    </location>
</feature>
<evidence type="ECO:0000313" key="6">
    <source>
        <dbReference type="EMBL" id="CAB3410831.1"/>
    </source>
</evidence>
<dbReference type="InterPro" id="IPR015943">
    <property type="entry name" value="WD40/YVTN_repeat-like_dom_sf"/>
</dbReference>
<dbReference type="Proteomes" id="UP000494206">
    <property type="component" value="Unassembled WGS sequence"/>
</dbReference>
<sequence length="414" mass="45906">MDHSLEGVRSYTDYTIRVQHDWHLCLREPVSQFYISMKPNPTSSRLEFHVQVTKMIDVYACTVLPPQHDFGSIDKFQVSIDDFRNLHVSYHNQRTIFVPPCAQITTHGLASSILSLDFSKSGQSYVAADNNGNMVVANATNGQPMRFLRGHTLDVNRCRYLPSDLVIISGGLDMSVRIWGIDDGTCARVLMGHTREVTGIGVLGIGKEVLSCSKDGSAIKWHVGEGKILEQWKFDSGDCVDLAVSLDNSMFAVICELGILSIIRLNGAPRIDIYIPQNATCLCFAENVVPRHQNSVASQIFVGFDDGHIALYGISEKVFSTFVAEVNTFAGKVTRLIQAYERLIVGFSDGRIAVYPVSIFTPGSPGIGGKNDIIAEFELTGTDLNPINDIVVVERYVYICSRDMLIKRYAIPWN</sequence>
<evidence type="ECO:0000256" key="5">
    <source>
        <dbReference type="PROSITE-ProRule" id="PRU00221"/>
    </source>
</evidence>
<evidence type="ECO:0000256" key="1">
    <source>
        <dbReference type="ARBA" id="ARBA00022574"/>
    </source>
</evidence>
<dbReference type="PANTHER" id="PTHR19857:SF19">
    <property type="entry name" value="26S PROTEASOME REGULATORY SUBUNIT RPN14"/>
    <property type="match status" value="1"/>
</dbReference>
<dbReference type="Pfam" id="PF00400">
    <property type="entry name" value="WD40"/>
    <property type="match status" value="2"/>
</dbReference>
<organism evidence="6 7">
    <name type="scientific">Caenorhabditis bovis</name>
    <dbReference type="NCBI Taxonomy" id="2654633"/>
    <lineage>
        <taxon>Eukaryota</taxon>
        <taxon>Metazoa</taxon>
        <taxon>Ecdysozoa</taxon>
        <taxon>Nematoda</taxon>
        <taxon>Chromadorea</taxon>
        <taxon>Rhabditida</taxon>
        <taxon>Rhabditina</taxon>
        <taxon>Rhabditomorpha</taxon>
        <taxon>Rhabditoidea</taxon>
        <taxon>Rhabditidae</taxon>
        <taxon>Peloderinae</taxon>
        <taxon>Caenorhabditis</taxon>
    </lineage>
</organism>
<accession>A0A8S1FAN2</accession>
<dbReference type="EMBL" id="CADEPM010000011">
    <property type="protein sequence ID" value="CAB3410831.1"/>
    <property type="molecule type" value="Genomic_DNA"/>
</dbReference>
<keyword evidence="1 5" id="KW-0853">WD repeat</keyword>
<dbReference type="SMART" id="SM00320">
    <property type="entry name" value="WD40"/>
    <property type="match status" value="4"/>
</dbReference>
<comment type="similarity">
    <text evidence="4">Belongs to the WD repeat PAAF1/RPN14 family.</text>
</comment>
<dbReference type="Gene3D" id="2.130.10.10">
    <property type="entry name" value="YVTN repeat-like/Quinoprotein amine dehydrogenase"/>
    <property type="match status" value="1"/>
</dbReference>
<dbReference type="InterPro" id="IPR001680">
    <property type="entry name" value="WD40_rpt"/>
</dbReference>
<protein>
    <submittedName>
        <fullName evidence="6">Uncharacterized protein</fullName>
    </submittedName>
</protein>
<keyword evidence="7" id="KW-1185">Reference proteome</keyword>
<dbReference type="PROSITE" id="PS50082">
    <property type="entry name" value="WD_REPEATS_2"/>
    <property type="match status" value="1"/>
</dbReference>
<keyword evidence="2" id="KW-0677">Repeat</keyword>
<evidence type="ECO:0000313" key="7">
    <source>
        <dbReference type="Proteomes" id="UP000494206"/>
    </source>
</evidence>
<dbReference type="AlphaFoldDB" id="A0A8S1FAN2"/>
<evidence type="ECO:0000256" key="2">
    <source>
        <dbReference type="ARBA" id="ARBA00022737"/>
    </source>
</evidence>
<dbReference type="InterPro" id="IPR036322">
    <property type="entry name" value="WD40_repeat_dom_sf"/>
</dbReference>
<dbReference type="SUPFAM" id="SSF50978">
    <property type="entry name" value="WD40 repeat-like"/>
    <property type="match status" value="1"/>
</dbReference>
<keyword evidence="3" id="KW-0647">Proteasome</keyword>
<proteinExistence type="inferred from homology"/>